<feature type="region of interest" description="Disordered" evidence="1">
    <location>
        <begin position="339"/>
        <end position="494"/>
    </location>
</feature>
<feature type="compositionally biased region" description="Pro residues" evidence="1">
    <location>
        <begin position="424"/>
        <end position="433"/>
    </location>
</feature>
<feature type="compositionally biased region" description="Basic and acidic residues" evidence="1">
    <location>
        <begin position="367"/>
        <end position="379"/>
    </location>
</feature>
<comment type="caution">
    <text evidence="3">The sequence shown here is derived from an EMBL/GenBank/DDBJ whole genome shotgun (WGS) entry which is preliminary data.</text>
</comment>
<feature type="compositionally biased region" description="Low complexity" evidence="1">
    <location>
        <begin position="339"/>
        <end position="361"/>
    </location>
</feature>
<dbReference type="Pfam" id="PF00595">
    <property type="entry name" value="PDZ"/>
    <property type="match status" value="1"/>
</dbReference>
<dbReference type="SMART" id="SM00228">
    <property type="entry name" value="PDZ"/>
    <property type="match status" value="1"/>
</dbReference>
<feature type="compositionally biased region" description="Low complexity" evidence="1">
    <location>
        <begin position="467"/>
        <end position="485"/>
    </location>
</feature>
<dbReference type="STRING" id="307972.A0A2G8KN27"/>
<feature type="region of interest" description="Disordered" evidence="1">
    <location>
        <begin position="170"/>
        <end position="209"/>
    </location>
</feature>
<dbReference type="PANTHER" id="PTHR45725:SF3">
    <property type="entry name" value="DELPHILIN"/>
    <property type="match status" value="1"/>
</dbReference>
<feature type="compositionally biased region" description="Low complexity" evidence="1">
    <location>
        <begin position="170"/>
        <end position="191"/>
    </location>
</feature>
<name>A0A2G8KN27_STIJA</name>
<dbReference type="Gene3D" id="1.20.1160.20">
    <property type="match status" value="2"/>
</dbReference>
<reference evidence="3 4" key="1">
    <citation type="journal article" date="2017" name="PLoS Biol.">
        <title>The sea cucumber genome provides insights into morphological evolution and visceral regeneration.</title>
        <authorList>
            <person name="Zhang X."/>
            <person name="Sun L."/>
            <person name="Yuan J."/>
            <person name="Sun Y."/>
            <person name="Gao Y."/>
            <person name="Zhang L."/>
            <person name="Li S."/>
            <person name="Dai H."/>
            <person name="Hamel J.F."/>
            <person name="Liu C."/>
            <person name="Yu Y."/>
            <person name="Liu S."/>
            <person name="Lin W."/>
            <person name="Guo K."/>
            <person name="Jin S."/>
            <person name="Xu P."/>
            <person name="Storey K.B."/>
            <person name="Huan P."/>
            <person name="Zhang T."/>
            <person name="Zhou Y."/>
            <person name="Zhang J."/>
            <person name="Lin C."/>
            <person name="Li X."/>
            <person name="Xing L."/>
            <person name="Huo D."/>
            <person name="Sun M."/>
            <person name="Wang L."/>
            <person name="Mercier A."/>
            <person name="Li F."/>
            <person name="Yang H."/>
            <person name="Xiang J."/>
        </authorList>
    </citation>
    <scope>NUCLEOTIDE SEQUENCE [LARGE SCALE GENOMIC DNA]</scope>
    <source>
        <strain evidence="3">Shaxun</strain>
        <tissue evidence="3">Muscle</tissue>
    </source>
</reference>
<feature type="domain" description="PDZ" evidence="2">
    <location>
        <begin position="79"/>
        <end position="157"/>
    </location>
</feature>
<dbReference type="Gene3D" id="2.30.42.10">
    <property type="match status" value="1"/>
</dbReference>
<proteinExistence type="predicted"/>
<evidence type="ECO:0000313" key="4">
    <source>
        <dbReference type="Proteomes" id="UP000230750"/>
    </source>
</evidence>
<evidence type="ECO:0000259" key="2">
    <source>
        <dbReference type="PROSITE" id="PS50106"/>
    </source>
</evidence>
<dbReference type="PANTHER" id="PTHR45725">
    <property type="entry name" value="FORMIN HOMOLOGY 2 FAMILY MEMBER"/>
    <property type="match status" value="1"/>
</dbReference>
<organism evidence="3 4">
    <name type="scientific">Stichopus japonicus</name>
    <name type="common">Sea cucumber</name>
    <dbReference type="NCBI Taxonomy" id="307972"/>
    <lineage>
        <taxon>Eukaryota</taxon>
        <taxon>Metazoa</taxon>
        <taxon>Echinodermata</taxon>
        <taxon>Eleutherozoa</taxon>
        <taxon>Echinozoa</taxon>
        <taxon>Holothuroidea</taxon>
        <taxon>Aspidochirotacea</taxon>
        <taxon>Aspidochirotida</taxon>
        <taxon>Stichopodidae</taxon>
        <taxon>Apostichopus</taxon>
    </lineage>
</organism>
<dbReference type="PROSITE" id="PS50106">
    <property type="entry name" value="PDZ"/>
    <property type="match status" value="1"/>
</dbReference>
<evidence type="ECO:0000313" key="3">
    <source>
        <dbReference type="EMBL" id="PIK49426.1"/>
    </source>
</evidence>
<dbReference type="SUPFAM" id="SSF50156">
    <property type="entry name" value="PDZ domain-like"/>
    <property type="match status" value="1"/>
</dbReference>
<protein>
    <submittedName>
        <fullName evidence="3">Putative delphilin isoform X5</fullName>
    </submittedName>
</protein>
<dbReference type="InterPro" id="IPR036034">
    <property type="entry name" value="PDZ_sf"/>
</dbReference>
<gene>
    <name evidence="3" type="ORF">BSL78_13689</name>
</gene>
<evidence type="ECO:0000256" key="1">
    <source>
        <dbReference type="SAM" id="MobiDB-lite"/>
    </source>
</evidence>
<dbReference type="InterPro" id="IPR001478">
    <property type="entry name" value="PDZ"/>
</dbReference>
<dbReference type="OrthoDB" id="410721at2759"/>
<dbReference type="AlphaFoldDB" id="A0A2G8KN27"/>
<dbReference type="InterPro" id="IPR051425">
    <property type="entry name" value="Formin_Homology"/>
</dbReference>
<accession>A0A2G8KN27</accession>
<keyword evidence="4" id="KW-1185">Reference proteome</keyword>
<sequence>MLDSVFYDQPGKKDALVSLLKQYARDKQVDNFGRALSALLETPTEKQLLDNIRIFVPPKHRDRFDFLITKNAPSKGRRIVQINRASTGAFGFVLAGDKPVIVESVQPGGPASQSGLRPGDRILKLDGYEVRDLTHNELIALLRKSGDEPKMVVETGPPLPSEGQSLAAISMSSSVSVSSQSDTSSMSGWQSEASHTTTDDTRSVTTQKLSQMDMQTLGRRFKEMMEHHLTLQERKLMKKALKEYNLSRNLDALIVEIFPILDTNAKRTIWPYIVQILPEEEQEVCKKKVVYLIDRHTADSEGAHLIGSRRRRDDFETSFPRATVSAVVADLVSDDDVASTRSHLSLPRSTRSSRSLNNFNTAGRSQRYHESRPQHHFHDVQPPQGYQDHDRSHRGSFSPQNFDDLQPSRHYSDVNFGTRSNPAFSPPESPVGSPPMYRSQQLYAKIKPHHHPSRSVDQESHSSNNRPKPSGMSSHSSPFSSREPSVINGNLPRG</sequence>
<dbReference type="Proteomes" id="UP000230750">
    <property type="component" value="Unassembled WGS sequence"/>
</dbReference>
<dbReference type="EMBL" id="MRZV01000466">
    <property type="protein sequence ID" value="PIK49426.1"/>
    <property type="molecule type" value="Genomic_DNA"/>
</dbReference>